<keyword evidence="3" id="KW-0862">Zinc</keyword>
<dbReference type="OMA" id="SMKHSHP"/>
<evidence type="ECO:0000256" key="2">
    <source>
        <dbReference type="ARBA" id="ARBA00022771"/>
    </source>
</evidence>
<evidence type="ECO:0000256" key="3">
    <source>
        <dbReference type="ARBA" id="ARBA00022833"/>
    </source>
</evidence>
<dbReference type="PANTHER" id="PTHR25465">
    <property type="entry name" value="B-BOX DOMAIN CONTAINING"/>
    <property type="match status" value="1"/>
</dbReference>
<dbReference type="Ensembl" id="ENSENLT00000022244.1">
    <property type="protein sequence ID" value="ENSENLP00000021498.1"/>
    <property type="gene ID" value="ENSENLG00000009779.1"/>
</dbReference>
<accession>A0A665UP58</accession>
<evidence type="ECO:0000256" key="1">
    <source>
        <dbReference type="ARBA" id="ARBA00022723"/>
    </source>
</evidence>
<dbReference type="InterPro" id="IPR013083">
    <property type="entry name" value="Znf_RING/FYVE/PHD"/>
</dbReference>
<dbReference type="AlphaFoldDB" id="A0A665UP58"/>
<feature type="domain" description="RING-type" evidence="5">
    <location>
        <begin position="20"/>
        <end position="58"/>
    </location>
</feature>
<dbReference type="Gene3D" id="3.30.40.10">
    <property type="entry name" value="Zinc/RING finger domain, C3HC4 (zinc finger)"/>
    <property type="match status" value="1"/>
</dbReference>
<evidence type="ECO:0000313" key="6">
    <source>
        <dbReference type="Ensembl" id="ENSENLP00000021498.1"/>
    </source>
</evidence>
<reference evidence="6" key="3">
    <citation type="submission" date="2025-09" db="UniProtKB">
        <authorList>
            <consortium name="Ensembl"/>
        </authorList>
    </citation>
    <scope>IDENTIFICATION</scope>
</reference>
<organism evidence="6 7">
    <name type="scientific">Echeneis naucrates</name>
    <name type="common">Live sharksucker</name>
    <dbReference type="NCBI Taxonomy" id="173247"/>
    <lineage>
        <taxon>Eukaryota</taxon>
        <taxon>Metazoa</taxon>
        <taxon>Chordata</taxon>
        <taxon>Craniata</taxon>
        <taxon>Vertebrata</taxon>
        <taxon>Euteleostomi</taxon>
        <taxon>Actinopterygii</taxon>
        <taxon>Neopterygii</taxon>
        <taxon>Teleostei</taxon>
        <taxon>Neoteleostei</taxon>
        <taxon>Acanthomorphata</taxon>
        <taxon>Carangaria</taxon>
        <taxon>Carangiformes</taxon>
        <taxon>Echeneidae</taxon>
        <taxon>Echeneis</taxon>
    </lineage>
</organism>
<keyword evidence="2 4" id="KW-0863">Zinc-finger</keyword>
<dbReference type="InParanoid" id="A0A665UP58"/>
<protein>
    <recommendedName>
        <fullName evidence="5">RING-type domain-containing protein</fullName>
    </recommendedName>
</protein>
<dbReference type="SMART" id="SM00184">
    <property type="entry name" value="RING"/>
    <property type="match status" value="1"/>
</dbReference>
<evidence type="ECO:0000313" key="7">
    <source>
        <dbReference type="Proteomes" id="UP000472264"/>
    </source>
</evidence>
<keyword evidence="7" id="KW-1185">Reference proteome</keyword>
<dbReference type="Pfam" id="PF13445">
    <property type="entry name" value="zf-RING_UBOX"/>
    <property type="match status" value="1"/>
</dbReference>
<dbReference type="Proteomes" id="UP000472264">
    <property type="component" value="Chromosome 1"/>
</dbReference>
<dbReference type="PROSITE" id="PS50089">
    <property type="entry name" value="ZF_RING_2"/>
    <property type="match status" value="1"/>
</dbReference>
<sequence length="117" mass="12970">MAEVLQSDFSLLGLEEELTCSICLSTFQCPVTIPCGHNFCQDCLLATWRDTYSCPQCRTHFPTKPELKKNTVLSTVVETFNLRMSQISRATSRRPANISCCIVTGFGSGSPVVLQIF</sequence>
<dbReference type="InterPro" id="IPR001841">
    <property type="entry name" value="Znf_RING"/>
</dbReference>
<keyword evidence="1" id="KW-0479">Metal-binding</keyword>
<dbReference type="GO" id="GO:0008270">
    <property type="term" value="F:zinc ion binding"/>
    <property type="evidence" value="ECO:0007669"/>
    <property type="project" value="UniProtKB-KW"/>
</dbReference>
<dbReference type="InterPro" id="IPR051051">
    <property type="entry name" value="E3_ubiq-ligase_TRIM/RNF"/>
</dbReference>
<evidence type="ECO:0000259" key="5">
    <source>
        <dbReference type="PROSITE" id="PS50089"/>
    </source>
</evidence>
<name>A0A665UP58_ECHNA</name>
<dbReference type="SUPFAM" id="SSF57850">
    <property type="entry name" value="RING/U-box"/>
    <property type="match status" value="1"/>
</dbReference>
<dbReference type="PANTHER" id="PTHR25465:SF77">
    <property type="entry name" value="E3 UBIQUITIN_ISG15 LIGASE TRIM25"/>
    <property type="match status" value="1"/>
</dbReference>
<dbReference type="PROSITE" id="PS00518">
    <property type="entry name" value="ZF_RING_1"/>
    <property type="match status" value="1"/>
</dbReference>
<evidence type="ECO:0000256" key="4">
    <source>
        <dbReference type="PROSITE-ProRule" id="PRU00175"/>
    </source>
</evidence>
<dbReference type="InterPro" id="IPR017907">
    <property type="entry name" value="Znf_RING_CS"/>
</dbReference>
<reference evidence="6" key="2">
    <citation type="submission" date="2025-08" db="UniProtKB">
        <authorList>
            <consortium name="Ensembl"/>
        </authorList>
    </citation>
    <scope>IDENTIFICATION</scope>
</reference>
<reference evidence="6" key="1">
    <citation type="submission" date="2021-04" db="EMBL/GenBank/DDBJ databases">
        <authorList>
            <consortium name="Wellcome Sanger Institute Data Sharing"/>
        </authorList>
    </citation>
    <scope>NUCLEOTIDE SEQUENCE [LARGE SCALE GENOMIC DNA]</scope>
</reference>
<proteinExistence type="predicted"/>
<dbReference type="InterPro" id="IPR027370">
    <property type="entry name" value="Znf-RING_euk"/>
</dbReference>